<name>A0ACC2HRK4_9PLEO</name>
<reference evidence="1" key="1">
    <citation type="submission" date="2022-11" db="EMBL/GenBank/DDBJ databases">
        <title>Genome Sequence of Boeremia exigua.</title>
        <authorList>
            <person name="Buettner E."/>
        </authorList>
    </citation>
    <scope>NUCLEOTIDE SEQUENCE</scope>
    <source>
        <strain evidence="1">CU02</strain>
    </source>
</reference>
<comment type="caution">
    <text evidence="1">The sequence shown here is derived from an EMBL/GenBank/DDBJ whole genome shotgun (WGS) entry which is preliminary data.</text>
</comment>
<organism evidence="1 2">
    <name type="scientific">Boeremia exigua</name>
    <dbReference type="NCBI Taxonomy" id="749465"/>
    <lineage>
        <taxon>Eukaryota</taxon>
        <taxon>Fungi</taxon>
        <taxon>Dikarya</taxon>
        <taxon>Ascomycota</taxon>
        <taxon>Pezizomycotina</taxon>
        <taxon>Dothideomycetes</taxon>
        <taxon>Pleosporomycetidae</taxon>
        <taxon>Pleosporales</taxon>
        <taxon>Pleosporineae</taxon>
        <taxon>Didymellaceae</taxon>
        <taxon>Boeremia</taxon>
    </lineage>
</organism>
<protein>
    <submittedName>
        <fullName evidence="1">Uncharacterized protein</fullName>
    </submittedName>
</protein>
<accession>A0ACC2HRK4</accession>
<keyword evidence="2" id="KW-1185">Reference proteome</keyword>
<dbReference type="EMBL" id="JAPHNI010001468">
    <property type="protein sequence ID" value="KAJ8105525.1"/>
    <property type="molecule type" value="Genomic_DNA"/>
</dbReference>
<proteinExistence type="predicted"/>
<gene>
    <name evidence="1" type="ORF">OPT61_g10121</name>
</gene>
<evidence type="ECO:0000313" key="1">
    <source>
        <dbReference type="EMBL" id="KAJ8105525.1"/>
    </source>
</evidence>
<dbReference type="Proteomes" id="UP001153331">
    <property type="component" value="Unassembled WGS sequence"/>
</dbReference>
<sequence>MSFPNSPRLLPAAEISESGRPQEGQEGGFRVGLPVSPHTSFTPPPPCEKDMSLLAANQAIVPLHSSRTQHASMVSSPAAMQWSTQGHFTPYHLPRDTPAFGVPTYFSPNSAGTDFLQNVQSGQFTTNYPLRDPLRYTSTSPRGHNGVDFSGTSGFSASYPPTSMFHCPPSDLHLAPSLPETFTPEPMPMADDYDSHYADFLRNGGRAEYASPFSGTSRASTPYSTSYDEDGPIDKEQPYAQLIYRALLTAPQHTMVLRDIYDWFRTYTDKASHSETKGWQNSIRHNLSMNGVSDLAPPDNLLCLNSTE</sequence>
<evidence type="ECO:0000313" key="2">
    <source>
        <dbReference type="Proteomes" id="UP001153331"/>
    </source>
</evidence>